<feature type="chain" id="PRO_5031522201" evidence="5">
    <location>
        <begin position="25"/>
        <end position="383"/>
    </location>
</feature>
<dbReference type="Pfam" id="PF13458">
    <property type="entry name" value="Peripla_BP_6"/>
    <property type="match status" value="1"/>
</dbReference>
<dbReference type="InterPro" id="IPR028082">
    <property type="entry name" value="Peripla_BP_I"/>
</dbReference>
<dbReference type="AlphaFoldDB" id="A0A7U8GSW4"/>
<dbReference type="CDD" id="cd06331">
    <property type="entry name" value="PBP1_AmiC-like"/>
    <property type="match status" value="1"/>
</dbReference>
<evidence type="ECO:0000256" key="2">
    <source>
        <dbReference type="ARBA" id="ARBA00022448"/>
    </source>
</evidence>
<dbReference type="EMBL" id="AAOW01000006">
    <property type="protein sequence ID" value="EAR61657.1"/>
    <property type="molecule type" value="Genomic_DNA"/>
</dbReference>
<keyword evidence="8" id="KW-1185">Reference proteome</keyword>
<sequence length="383" mass="43476">MGTLYKTCLVLLTFLLIASCSAQKEPIKIGVVLPLTGPFEIYGQQGLNGALLAVEDINQRGGVLGHPIELVVRDNQTDPALSVRLSRELIQIEDVFALLGPVSSAARYAMFDVANQFKIPMFYGIDYEGRHYNRYLVCYSTVPEHYVDPVIPYLIERSGDRFYIFGYDYIWPHRMSERIVAEVNRAGGKISGREFTAFNIKDYSAVFERINQAETDNLMLILPGADGFRFLEQMAEFKFSKPLKTVAFAADETYLNTVKPSALEGVISPLHFVSERQNPVFSRFVERYRERYGESASVTYASKSHYDLIFFFKGALEKAGEMDRERMLDALEGLTLYSGESKVTLRGDNHFNLPMFLAEYQSNRLNVTKALGTIYPDDQRKVD</sequence>
<accession>A0A7U8GSW4</accession>
<dbReference type="PANTHER" id="PTHR47628:SF1">
    <property type="entry name" value="ALIPHATIC AMIDASE EXPRESSION-REGULATING PROTEIN"/>
    <property type="match status" value="1"/>
</dbReference>
<evidence type="ECO:0000256" key="4">
    <source>
        <dbReference type="ARBA" id="ARBA00022970"/>
    </source>
</evidence>
<comment type="caution">
    <text evidence="7">The sequence shown here is derived from an EMBL/GenBank/DDBJ whole genome shotgun (WGS) entry which is preliminary data.</text>
</comment>
<dbReference type="InterPro" id="IPR000709">
    <property type="entry name" value="Leu_Ile_Val-bd"/>
</dbReference>
<evidence type="ECO:0000259" key="6">
    <source>
        <dbReference type="Pfam" id="PF13458"/>
    </source>
</evidence>
<dbReference type="SUPFAM" id="SSF53822">
    <property type="entry name" value="Periplasmic binding protein-like I"/>
    <property type="match status" value="1"/>
</dbReference>
<comment type="similarity">
    <text evidence="1">Belongs to the leucine-binding protein family.</text>
</comment>
<dbReference type="InterPro" id="IPR028081">
    <property type="entry name" value="Leu-bd"/>
</dbReference>
<reference evidence="7 8" key="1">
    <citation type="submission" date="2006-02" db="EMBL/GenBank/DDBJ databases">
        <authorList>
            <person name="Pinhassi J."/>
            <person name="Pedros-Alio C."/>
            <person name="Ferriera S."/>
            <person name="Johnson J."/>
            <person name="Kravitz S."/>
            <person name="Halpern A."/>
            <person name="Remington K."/>
            <person name="Beeson K."/>
            <person name="Tran B."/>
            <person name="Rogers Y.-H."/>
            <person name="Friedman R."/>
            <person name="Venter J.C."/>
        </authorList>
    </citation>
    <scope>NUCLEOTIDE SEQUENCE [LARGE SCALE GENOMIC DNA]</scope>
    <source>
        <strain evidence="7 8">MED92</strain>
    </source>
</reference>
<evidence type="ECO:0000256" key="5">
    <source>
        <dbReference type="SAM" id="SignalP"/>
    </source>
</evidence>
<dbReference type="Gene3D" id="3.40.50.2300">
    <property type="match status" value="2"/>
</dbReference>
<keyword evidence="4" id="KW-0029">Amino-acid transport</keyword>
<dbReference type="OrthoDB" id="5288800at2"/>
<keyword evidence="2" id="KW-0813">Transport</keyword>
<dbReference type="PROSITE" id="PS51257">
    <property type="entry name" value="PROKAR_LIPOPROTEIN"/>
    <property type="match status" value="1"/>
</dbReference>
<name>A0A7U8GSW4_NEPCE</name>
<dbReference type="GO" id="GO:0006865">
    <property type="term" value="P:amino acid transport"/>
    <property type="evidence" value="ECO:0007669"/>
    <property type="project" value="UniProtKB-KW"/>
</dbReference>
<dbReference type="RefSeq" id="WP_007022744.1">
    <property type="nucleotide sequence ID" value="NZ_CH724127.1"/>
</dbReference>
<proteinExistence type="inferred from homology"/>
<evidence type="ECO:0000256" key="3">
    <source>
        <dbReference type="ARBA" id="ARBA00022729"/>
    </source>
</evidence>
<evidence type="ECO:0000256" key="1">
    <source>
        <dbReference type="ARBA" id="ARBA00010062"/>
    </source>
</evidence>
<organism evidence="7 8">
    <name type="scientific">Neptuniibacter caesariensis</name>
    <dbReference type="NCBI Taxonomy" id="207954"/>
    <lineage>
        <taxon>Bacteria</taxon>
        <taxon>Pseudomonadati</taxon>
        <taxon>Pseudomonadota</taxon>
        <taxon>Gammaproteobacteria</taxon>
        <taxon>Oceanospirillales</taxon>
        <taxon>Oceanospirillaceae</taxon>
        <taxon>Neptuniibacter</taxon>
    </lineage>
</organism>
<evidence type="ECO:0000313" key="7">
    <source>
        <dbReference type="EMBL" id="EAR61657.1"/>
    </source>
</evidence>
<feature type="domain" description="Leucine-binding protein" evidence="6">
    <location>
        <begin position="26"/>
        <end position="362"/>
    </location>
</feature>
<protein>
    <submittedName>
        <fullName evidence="7">ABC-type branched-chain amino acid transport system, periplasmic component</fullName>
    </submittedName>
</protein>
<dbReference type="Proteomes" id="UP000002171">
    <property type="component" value="Unassembled WGS sequence"/>
</dbReference>
<evidence type="ECO:0000313" key="8">
    <source>
        <dbReference type="Proteomes" id="UP000002171"/>
    </source>
</evidence>
<dbReference type="PRINTS" id="PR00337">
    <property type="entry name" value="LEUILEVALBP"/>
</dbReference>
<feature type="signal peptide" evidence="5">
    <location>
        <begin position="1"/>
        <end position="24"/>
    </location>
</feature>
<keyword evidence="3 5" id="KW-0732">Signal</keyword>
<gene>
    <name evidence="7" type="ORF">MED92_03642</name>
</gene>
<dbReference type="PANTHER" id="PTHR47628">
    <property type="match status" value="1"/>
</dbReference>